<feature type="transmembrane region" description="Helical" evidence="1">
    <location>
        <begin position="50"/>
        <end position="72"/>
    </location>
</feature>
<accession>A0A5C6NFD3</accession>
<dbReference type="Proteomes" id="UP000324091">
    <property type="component" value="Chromosome 21"/>
</dbReference>
<evidence type="ECO:0000313" key="2">
    <source>
        <dbReference type="EMBL" id="TWW65883.1"/>
    </source>
</evidence>
<keyword evidence="1" id="KW-1133">Transmembrane helix</keyword>
<protein>
    <submittedName>
        <fullName evidence="2">Uncharacterized protein</fullName>
    </submittedName>
</protein>
<name>A0A5C6NFD3_9TELE</name>
<dbReference type="EMBL" id="RHFK02000014">
    <property type="protein sequence ID" value="TWW65883.1"/>
    <property type="molecule type" value="Genomic_DNA"/>
</dbReference>
<comment type="caution">
    <text evidence="2">The sequence shown here is derived from an EMBL/GenBank/DDBJ whole genome shotgun (WGS) entry which is preliminary data.</text>
</comment>
<organism evidence="2 3">
    <name type="scientific">Takifugu flavidus</name>
    <name type="common">sansaifugu</name>
    <dbReference type="NCBI Taxonomy" id="433684"/>
    <lineage>
        <taxon>Eukaryota</taxon>
        <taxon>Metazoa</taxon>
        <taxon>Chordata</taxon>
        <taxon>Craniata</taxon>
        <taxon>Vertebrata</taxon>
        <taxon>Euteleostomi</taxon>
        <taxon>Actinopterygii</taxon>
        <taxon>Neopterygii</taxon>
        <taxon>Teleostei</taxon>
        <taxon>Neoteleostei</taxon>
        <taxon>Acanthomorphata</taxon>
        <taxon>Eupercaria</taxon>
        <taxon>Tetraodontiformes</taxon>
        <taxon>Tetradontoidea</taxon>
        <taxon>Tetraodontidae</taxon>
        <taxon>Takifugu</taxon>
    </lineage>
</organism>
<sequence>LNFIDVVDRRSIRTSRGLLNCPVVLTDQVAQQLIFPRLFRDDWMTRSSSCGAFMATSCGAFMATSCGAFMAAEMA</sequence>
<evidence type="ECO:0000313" key="3">
    <source>
        <dbReference type="Proteomes" id="UP000324091"/>
    </source>
</evidence>
<feature type="non-terminal residue" evidence="2">
    <location>
        <position position="1"/>
    </location>
</feature>
<reference evidence="2 3" key="1">
    <citation type="submission" date="2019-04" db="EMBL/GenBank/DDBJ databases">
        <title>Chromosome genome assembly for Takifugu flavidus.</title>
        <authorList>
            <person name="Xiao S."/>
        </authorList>
    </citation>
    <scope>NUCLEOTIDE SEQUENCE [LARGE SCALE GENOMIC DNA]</scope>
    <source>
        <strain evidence="2">HTHZ2018</strain>
        <tissue evidence="2">Muscle</tissue>
    </source>
</reference>
<evidence type="ECO:0000256" key="1">
    <source>
        <dbReference type="SAM" id="Phobius"/>
    </source>
</evidence>
<keyword evidence="3" id="KW-1185">Reference proteome</keyword>
<dbReference type="AlphaFoldDB" id="A0A5C6NFD3"/>
<keyword evidence="1" id="KW-0812">Transmembrane</keyword>
<keyword evidence="1" id="KW-0472">Membrane</keyword>
<proteinExistence type="predicted"/>
<gene>
    <name evidence="2" type="ORF">D4764_21G0007830</name>
</gene>